<evidence type="ECO:0000256" key="1">
    <source>
        <dbReference type="ARBA" id="ARBA00004442"/>
    </source>
</evidence>
<dbReference type="STRING" id="536979.SAMN04488055_3547"/>
<keyword evidence="8" id="KW-1185">Reference proteome</keyword>
<dbReference type="Proteomes" id="UP000185003">
    <property type="component" value="Unassembled WGS sequence"/>
</dbReference>
<dbReference type="PROSITE" id="PS51257">
    <property type="entry name" value="PROKAR_LIPOPROTEIN"/>
    <property type="match status" value="1"/>
</dbReference>
<gene>
    <name evidence="7" type="ORF">SAMN04488055_3547</name>
</gene>
<comment type="subcellular location">
    <subcellularLocation>
        <location evidence="1">Cell outer membrane</location>
    </subcellularLocation>
</comment>
<dbReference type="Gene3D" id="1.25.40.390">
    <property type="match status" value="1"/>
</dbReference>
<keyword evidence="3" id="KW-0732">Signal</keyword>
<evidence type="ECO:0000256" key="3">
    <source>
        <dbReference type="ARBA" id="ARBA00022729"/>
    </source>
</evidence>
<evidence type="ECO:0000256" key="4">
    <source>
        <dbReference type="ARBA" id="ARBA00023136"/>
    </source>
</evidence>
<organism evidence="7 8">
    <name type="scientific">Chitinophaga niabensis</name>
    <dbReference type="NCBI Taxonomy" id="536979"/>
    <lineage>
        <taxon>Bacteria</taxon>
        <taxon>Pseudomonadati</taxon>
        <taxon>Bacteroidota</taxon>
        <taxon>Chitinophagia</taxon>
        <taxon>Chitinophagales</taxon>
        <taxon>Chitinophagaceae</taxon>
        <taxon>Chitinophaga</taxon>
    </lineage>
</organism>
<dbReference type="SUPFAM" id="SSF48452">
    <property type="entry name" value="TPR-like"/>
    <property type="match status" value="1"/>
</dbReference>
<evidence type="ECO:0000256" key="5">
    <source>
        <dbReference type="ARBA" id="ARBA00023237"/>
    </source>
</evidence>
<evidence type="ECO:0000313" key="7">
    <source>
        <dbReference type="EMBL" id="SIO38146.1"/>
    </source>
</evidence>
<evidence type="ECO:0000259" key="6">
    <source>
        <dbReference type="Pfam" id="PF07980"/>
    </source>
</evidence>
<reference evidence="7 8" key="1">
    <citation type="submission" date="2016-11" db="EMBL/GenBank/DDBJ databases">
        <authorList>
            <person name="Jaros S."/>
            <person name="Januszkiewicz K."/>
            <person name="Wedrychowicz H."/>
        </authorList>
    </citation>
    <scope>NUCLEOTIDE SEQUENCE [LARGE SCALE GENOMIC DNA]</scope>
    <source>
        <strain evidence="7 8">DSM 24787</strain>
    </source>
</reference>
<accession>A0A1N6J209</accession>
<name>A0A1N6J209_9BACT</name>
<dbReference type="InterPro" id="IPR012944">
    <property type="entry name" value="SusD_RagB_dom"/>
</dbReference>
<sequence>MKKILLLTILALNIVVIYSCGDKFLDVKPRNELTDASFWKTEQDATLALNGCYRLWEAYANIALFDGASDNAYEKSNFGFQVLGNGTLTPANYNVLGSWIDWVQFSAENGNDFAASANWYPYMRIRKYNNFLANIDRVPMDDAKKALYKSEVRFLRAYDYFWKVMLHGDVALVTKVLNASDELPRDPAAKVKQFVLDELSAIITEGALSVQNTIDSKGHITKGAALALRARLHLMMGNYPAAMADAKAVIDMPCYELFPNYRDLFLEKSEGINKEAILNVQYIVNDYEQSLTQISLPAGDGGWSALNATKSIVDAYECSNGKAITDPTSGYDINNPFKDRDPRLEMSLLHPGQLWKGRYYNTLDQFLANGSPNPDYNRNEPAARSGMNIIKYINSLADGAGPLNFGGDIMVIRLAEMYLTYAEAAVETNTNTAAALDYINAIRTRSGHIKATTLTKALVRNERRVELAFEGLRYLDIMRWDLGPQVLNGPLYGSRRGTMNFADGSITWVGNGNDVNDVNYIKLETRTFNPVRKYLFPIPQAEMDANRKMVQNPGY</sequence>
<dbReference type="Pfam" id="PF07980">
    <property type="entry name" value="SusD_RagB"/>
    <property type="match status" value="1"/>
</dbReference>
<dbReference type="RefSeq" id="WP_074240776.1">
    <property type="nucleotide sequence ID" value="NZ_FSRA01000002.1"/>
</dbReference>
<keyword evidence="4" id="KW-0472">Membrane</keyword>
<protein>
    <submittedName>
        <fullName evidence="7">Starch-binding associating with outer membrane</fullName>
    </submittedName>
</protein>
<dbReference type="OrthoDB" id="5694214at2"/>
<keyword evidence="5" id="KW-0998">Cell outer membrane</keyword>
<dbReference type="AlphaFoldDB" id="A0A1N6J209"/>
<proteinExistence type="inferred from homology"/>
<dbReference type="GO" id="GO:0009279">
    <property type="term" value="C:cell outer membrane"/>
    <property type="evidence" value="ECO:0007669"/>
    <property type="project" value="UniProtKB-SubCell"/>
</dbReference>
<feature type="domain" description="RagB/SusD" evidence="6">
    <location>
        <begin position="296"/>
        <end position="555"/>
    </location>
</feature>
<evidence type="ECO:0000256" key="2">
    <source>
        <dbReference type="ARBA" id="ARBA00006275"/>
    </source>
</evidence>
<comment type="similarity">
    <text evidence="2">Belongs to the SusD family.</text>
</comment>
<evidence type="ECO:0000313" key="8">
    <source>
        <dbReference type="Proteomes" id="UP000185003"/>
    </source>
</evidence>
<dbReference type="InterPro" id="IPR011990">
    <property type="entry name" value="TPR-like_helical_dom_sf"/>
</dbReference>
<dbReference type="EMBL" id="FSRA01000002">
    <property type="protein sequence ID" value="SIO38146.1"/>
    <property type="molecule type" value="Genomic_DNA"/>
</dbReference>